<dbReference type="GO" id="GO:0004674">
    <property type="term" value="F:protein serine/threonine kinase activity"/>
    <property type="evidence" value="ECO:0007669"/>
    <property type="project" value="UniProtKB-KW"/>
</dbReference>
<dbReference type="OrthoDB" id="3867457at2"/>
<dbReference type="AlphaFoldDB" id="A0A1H1A4N8"/>
<evidence type="ECO:0000259" key="2">
    <source>
        <dbReference type="Pfam" id="PF13581"/>
    </source>
</evidence>
<reference evidence="3 4" key="1">
    <citation type="submission" date="2016-10" db="EMBL/GenBank/DDBJ databases">
        <authorList>
            <person name="de Groot N.N."/>
        </authorList>
    </citation>
    <scope>NUCLEOTIDE SEQUENCE [LARGE SCALE GENOMIC DNA]</scope>
    <source>
        <strain evidence="3 4">DSM 43794</strain>
    </source>
</reference>
<dbReference type="InterPro" id="IPR050267">
    <property type="entry name" value="Anti-sigma-factor_SerPK"/>
</dbReference>
<keyword evidence="3" id="KW-0808">Transferase</keyword>
<proteinExistence type="predicted"/>
<dbReference type="STRING" id="35622.SAMN04489764_0310"/>
<evidence type="ECO:0000313" key="4">
    <source>
        <dbReference type="Proteomes" id="UP000217103"/>
    </source>
</evidence>
<dbReference type="InterPro" id="IPR036890">
    <property type="entry name" value="HATPase_C_sf"/>
</dbReference>
<evidence type="ECO:0000313" key="3">
    <source>
        <dbReference type="EMBL" id="SDQ34471.1"/>
    </source>
</evidence>
<dbReference type="SUPFAM" id="SSF55874">
    <property type="entry name" value="ATPase domain of HSP90 chaperone/DNA topoisomerase II/histidine kinase"/>
    <property type="match status" value="1"/>
</dbReference>
<keyword evidence="3" id="KW-0418">Kinase</keyword>
<dbReference type="InterPro" id="IPR003594">
    <property type="entry name" value="HATPase_dom"/>
</dbReference>
<keyword evidence="1" id="KW-0723">Serine/threonine-protein kinase</keyword>
<feature type="domain" description="Histidine kinase/HSP90-like ATPase" evidence="2">
    <location>
        <begin position="34"/>
        <end position="133"/>
    </location>
</feature>
<protein>
    <submittedName>
        <fullName evidence="3">Histidine kinase-like ATPase domain-containing protein</fullName>
    </submittedName>
</protein>
<dbReference type="EMBL" id="FNKK01000002">
    <property type="protein sequence ID" value="SDQ34471.1"/>
    <property type="molecule type" value="Genomic_DNA"/>
</dbReference>
<keyword evidence="4" id="KW-1185">Reference proteome</keyword>
<dbReference type="CDD" id="cd16936">
    <property type="entry name" value="HATPase_RsbW-like"/>
    <property type="match status" value="1"/>
</dbReference>
<dbReference type="Proteomes" id="UP000217103">
    <property type="component" value="Unassembled WGS sequence"/>
</dbReference>
<dbReference type="Gene3D" id="3.30.565.10">
    <property type="entry name" value="Histidine kinase-like ATPase, C-terminal domain"/>
    <property type="match status" value="1"/>
</dbReference>
<sequence length="138" mass="14591">MLHPQTACLAEGVGHVPPRIVESVFPGDMTSPRAARCMVREHLGDGAADDCALMVSELVTNAVVHGGSSTVRLRLAIHPGWIYVEVADDGCGMPQVTDGDPEAVNGRGLIIIDSLAREWGVLPQPGGGKIVWFILRSA</sequence>
<dbReference type="PANTHER" id="PTHR35526:SF3">
    <property type="entry name" value="ANTI-SIGMA-F FACTOR RSBW"/>
    <property type="match status" value="1"/>
</dbReference>
<dbReference type="PANTHER" id="PTHR35526">
    <property type="entry name" value="ANTI-SIGMA-F FACTOR RSBW-RELATED"/>
    <property type="match status" value="1"/>
</dbReference>
<organism evidence="3 4">
    <name type="scientific">Thermostaphylospora chromogena</name>
    <dbReference type="NCBI Taxonomy" id="35622"/>
    <lineage>
        <taxon>Bacteria</taxon>
        <taxon>Bacillati</taxon>
        <taxon>Actinomycetota</taxon>
        <taxon>Actinomycetes</taxon>
        <taxon>Streptosporangiales</taxon>
        <taxon>Thermomonosporaceae</taxon>
        <taxon>Thermostaphylospora</taxon>
    </lineage>
</organism>
<dbReference type="RefSeq" id="WP_131815402.1">
    <property type="nucleotide sequence ID" value="NZ_FNKK01000002.1"/>
</dbReference>
<accession>A0A1H1A4N8</accession>
<name>A0A1H1A4N8_9ACTN</name>
<gene>
    <name evidence="3" type="ORF">SAMN04489764_0310</name>
</gene>
<evidence type="ECO:0000256" key="1">
    <source>
        <dbReference type="ARBA" id="ARBA00022527"/>
    </source>
</evidence>
<dbReference type="Pfam" id="PF13581">
    <property type="entry name" value="HATPase_c_2"/>
    <property type="match status" value="1"/>
</dbReference>